<accession>A0A5C6B0A8</accession>
<dbReference type="AlphaFoldDB" id="A0A5C6B0A8"/>
<comment type="caution">
    <text evidence="1">The sequence shown here is derived from an EMBL/GenBank/DDBJ whole genome shotgun (WGS) entry which is preliminary data.</text>
</comment>
<protein>
    <submittedName>
        <fullName evidence="1">Uncharacterized protein</fullName>
    </submittedName>
</protein>
<gene>
    <name evidence="1" type="ORF">Poly21_57540</name>
</gene>
<organism evidence="1 2">
    <name type="scientific">Allorhodopirellula heiligendammensis</name>
    <dbReference type="NCBI Taxonomy" id="2714739"/>
    <lineage>
        <taxon>Bacteria</taxon>
        <taxon>Pseudomonadati</taxon>
        <taxon>Planctomycetota</taxon>
        <taxon>Planctomycetia</taxon>
        <taxon>Pirellulales</taxon>
        <taxon>Pirellulaceae</taxon>
        <taxon>Allorhodopirellula</taxon>
    </lineage>
</organism>
<dbReference type="EMBL" id="SJPU01000028">
    <property type="protein sequence ID" value="TWU05340.1"/>
    <property type="molecule type" value="Genomic_DNA"/>
</dbReference>
<sequence length="64" mass="6699">MTVTTATSMNIDEHTDMIDEPIAGSRSCSLACVPGSTNDEPKLHVSQPTIPVAAETIASRTQNG</sequence>
<evidence type="ECO:0000313" key="2">
    <source>
        <dbReference type="Proteomes" id="UP000319908"/>
    </source>
</evidence>
<evidence type="ECO:0000313" key="1">
    <source>
        <dbReference type="EMBL" id="TWU05340.1"/>
    </source>
</evidence>
<proteinExistence type="predicted"/>
<reference evidence="1 2" key="1">
    <citation type="journal article" date="2020" name="Antonie Van Leeuwenhoek">
        <title>Rhodopirellula heiligendammensis sp. nov., Rhodopirellula pilleata sp. nov., and Rhodopirellula solitaria sp. nov. isolated from natural or artificial marine surfaces in Northern Germany and California, USA, and emended description of the genus Rhodopirellula.</title>
        <authorList>
            <person name="Kallscheuer N."/>
            <person name="Wiegand S."/>
            <person name="Jogler M."/>
            <person name="Boedeker C."/>
            <person name="Peeters S.H."/>
            <person name="Rast P."/>
            <person name="Heuer A."/>
            <person name="Jetten M.S.M."/>
            <person name="Rohde M."/>
            <person name="Jogler C."/>
        </authorList>
    </citation>
    <scope>NUCLEOTIDE SEQUENCE [LARGE SCALE GENOMIC DNA]</scope>
    <source>
        <strain evidence="1 2">Poly21</strain>
    </source>
</reference>
<dbReference type="Proteomes" id="UP000319908">
    <property type="component" value="Unassembled WGS sequence"/>
</dbReference>
<name>A0A5C6B0A8_9BACT</name>
<keyword evidence="2" id="KW-1185">Reference proteome</keyword>